<organism evidence="1 2">
    <name type="scientific">Tritonibacter horizontis</name>
    <dbReference type="NCBI Taxonomy" id="1768241"/>
    <lineage>
        <taxon>Bacteria</taxon>
        <taxon>Pseudomonadati</taxon>
        <taxon>Pseudomonadota</taxon>
        <taxon>Alphaproteobacteria</taxon>
        <taxon>Rhodobacterales</taxon>
        <taxon>Paracoccaceae</taxon>
        <taxon>Tritonibacter</taxon>
    </lineage>
</organism>
<accession>A0A132BWC8</accession>
<dbReference type="EMBL" id="LPUY01000074">
    <property type="protein sequence ID" value="KUP92678.1"/>
    <property type="molecule type" value="Genomic_DNA"/>
</dbReference>
<evidence type="ECO:0000313" key="2">
    <source>
        <dbReference type="Proteomes" id="UP000068382"/>
    </source>
</evidence>
<keyword evidence="2" id="KW-1185">Reference proteome</keyword>
<name>A0A132BWC8_9RHOB</name>
<evidence type="ECO:0000313" key="1">
    <source>
        <dbReference type="EMBL" id="KUP92678.1"/>
    </source>
</evidence>
<protein>
    <submittedName>
        <fullName evidence="1">Uncharacterized protein</fullName>
    </submittedName>
</protein>
<comment type="caution">
    <text evidence="1">The sequence shown here is derived from an EMBL/GenBank/DDBJ whole genome shotgun (WGS) entry which is preliminary data.</text>
</comment>
<dbReference type="RefSeq" id="WP_068244409.1">
    <property type="nucleotide sequence ID" value="NZ_LPUY01000074.1"/>
</dbReference>
<proteinExistence type="predicted"/>
<dbReference type="AlphaFoldDB" id="A0A132BWC8"/>
<sequence length="275" mass="30192">MAVEAGAWAAEWERAKKAFEKNTKSKKPSDGFIKMVSRTTLSTNFKAMDKGFNDYRSAGGKKDLDKQLKSLDALAKALLAAKKACASYVKVIDAAWKEEVKKSGSKMKLDSLNVLEKDLEAIIVSGEAQLNLNKQIVGKRGKEMTEAVRSLNVLGKNLDATLKKGALFVAQNQRNSNGDEAEALSFFRENIMKAARDINQNVGNIAKLYPDGSVEKKTGDAIFKAMADWASKGANTSDIKAMKTKKDMLDLNGKMTTRIKAISEWRKKLKPPVPA</sequence>
<dbReference type="Proteomes" id="UP000068382">
    <property type="component" value="Unassembled WGS sequence"/>
</dbReference>
<gene>
    <name evidence="1" type="ORF">TRIHO_26510</name>
</gene>
<reference evidence="1 2" key="1">
    <citation type="submission" date="2015-12" db="EMBL/GenBank/DDBJ databases">
        <title>Genome sequence of the marine Rhodobacteraceae strain O3.65, Candidatus Tritonibacter horizontis.</title>
        <authorList>
            <person name="Poehlein A."/>
            <person name="Giebel H.A."/>
            <person name="Voget S."/>
            <person name="Brinkhoff T."/>
        </authorList>
    </citation>
    <scope>NUCLEOTIDE SEQUENCE [LARGE SCALE GENOMIC DNA]</scope>
    <source>
        <strain evidence="1 2">O3.65</strain>
    </source>
</reference>